<feature type="signal peptide" evidence="9">
    <location>
        <begin position="1"/>
        <end position="21"/>
    </location>
</feature>
<dbReference type="InterPro" id="IPR008969">
    <property type="entry name" value="CarboxyPept-like_regulatory"/>
</dbReference>
<evidence type="ECO:0000256" key="8">
    <source>
        <dbReference type="PROSITE-ProRule" id="PRU01360"/>
    </source>
</evidence>
<dbReference type="Pfam" id="PF13715">
    <property type="entry name" value="CarbopepD_reg_2"/>
    <property type="match status" value="1"/>
</dbReference>
<protein>
    <submittedName>
        <fullName evidence="12">Outer membrane beta-barrel family protein</fullName>
    </submittedName>
</protein>
<dbReference type="RefSeq" id="WP_342695881.1">
    <property type="nucleotide sequence ID" value="NZ_JBCGDO010000009.1"/>
</dbReference>
<dbReference type="Proteomes" id="UP001460072">
    <property type="component" value="Unassembled WGS sequence"/>
</dbReference>
<evidence type="ECO:0000256" key="7">
    <source>
        <dbReference type="ARBA" id="ARBA00023237"/>
    </source>
</evidence>
<keyword evidence="13" id="KW-1185">Reference proteome</keyword>
<feature type="chain" id="PRO_5046709942" evidence="9">
    <location>
        <begin position="22"/>
        <end position="813"/>
    </location>
</feature>
<accession>A0ABU9N7Z7</accession>
<evidence type="ECO:0000256" key="1">
    <source>
        <dbReference type="ARBA" id="ARBA00004571"/>
    </source>
</evidence>
<dbReference type="InterPro" id="IPR037066">
    <property type="entry name" value="Plug_dom_sf"/>
</dbReference>
<dbReference type="SUPFAM" id="SSF49464">
    <property type="entry name" value="Carboxypeptidase regulatory domain-like"/>
    <property type="match status" value="1"/>
</dbReference>
<reference evidence="12 13" key="1">
    <citation type="submission" date="2024-03" db="EMBL/GenBank/DDBJ databases">
        <title>Two novel species of the genus Flavobacterium exhibiting potentially degradation of complex polysaccharides.</title>
        <authorList>
            <person name="Lian X."/>
        </authorList>
    </citation>
    <scope>NUCLEOTIDE SEQUENCE [LARGE SCALE GENOMIC DNA]</scope>
    <source>
        <strain evidence="13">j3</strain>
    </source>
</reference>
<dbReference type="InterPro" id="IPR036942">
    <property type="entry name" value="Beta-barrel_TonB_sf"/>
</dbReference>
<dbReference type="Gene3D" id="2.170.130.10">
    <property type="entry name" value="TonB-dependent receptor, plug domain"/>
    <property type="match status" value="1"/>
</dbReference>
<comment type="caution">
    <text evidence="12">The sequence shown here is derived from an EMBL/GenBank/DDBJ whole genome shotgun (WGS) entry which is preliminary data.</text>
</comment>
<evidence type="ECO:0000259" key="11">
    <source>
        <dbReference type="Pfam" id="PF14905"/>
    </source>
</evidence>
<keyword evidence="7 8" id="KW-0998">Cell outer membrane</keyword>
<dbReference type="Gene3D" id="2.40.170.20">
    <property type="entry name" value="TonB-dependent receptor, beta-barrel domain"/>
    <property type="match status" value="1"/>
</dbReference>
<keyword evidence="2 8" id="KW-0813">Transport</keyword>
<dbReference type="Gene3D" id="2.60.40.1120">
    <property type="entry name" value="Carboxypeptidase-like, regulatory domain"/>
    <property type="match status" value="1"/>
</dbReference>
<comment type="similarity">
    <text evidence="8">Belongs to the TonB-dependent receptor family.</text>
</comment>
<keyword evidence="5 9" id="KW-0732">Signal</keyword>
<dbReference type="InterPro" id="IPR041700">
    <property type="entry name" value="OMP_b-brl_3"/>
</dbReference>
<evidence type="ECO:0000256" key="5">
    <source>
        <dbReference type="ARBA" id="ARBA00022729"/>
    </source>
</evidence>
<organism evidence="12 13">
    <name type="scientific">Flavobacterium aureirubrum</name>
    <dbReference type="NCBI Taxonomy" id="3133147"/>
    <lineage>
        <taxon>Bacteria</taxon>
        <taxon>Pseudomonadati</taxon>
        <taxon>Bacteroidota</taxon>
        <taxon>Flavobacteriia</taxon>
        <taxon>Flavobacteriales</taxon>
        <taxon>Flavobacteriaceae</taxon>
        <taxon>Flavobacterium</taxon>
    </lineage>
</organism>
<dbReference type="PROSITE" id="PS52016">
    <property type="entry name" value="TONB_DEPENDENT_REC_3"/>
    <property type="match status" value="1"/>
</dbReference>
<dbReference type="Pfam" id="PF07715">
    <property type="entry name" value="Plug"/>
    <property type="match status" value="1"/>
</dbReference>
<feature type="domain" description="TonB-dependent receptor plug" evidence="10">
    <location>
        <begin position="149"/>
        <end position="224"/>
    </location>
</feature>
<evidence type="ECO:0000256" key="9">
    <source>
        <dbReference type="SAM" id="SignalP"/>
    </source>
</evidence>
<keyword evidence="4 8" id="KW-0812">Transmembrane</keyword>
<dbReference type="InterPro" id="IPR039426">
    <property type="entry name" value="TonB-dep_rcpt-like"/>
</dbReference>
<dbReference type="InterPro" id="IPR012910">
    <property type="entry name" value="Plug_dom"/>
</dbReference>
<evidence type="ECO:0000256" key="6">
    <source>
        <dbReference type="ARBA" id="ARBA00023136"/>
    </source>
</evidence>
<gene>
    <name evidence="12" type="ORF">WFZ85_08590</name>
</gene>
<proteinExistence type="inferred from homology"/>
<dbReference type="SUPFAM" id="SSF56935">
    <property type="entry name" value="Porins"/>
    <property type="match status" value="1"/>
</dbReference>
<keyword evidence="3 8" id="KW-1134">Transmembrane beta strand</keyword>
<evidence type="ECO:0000256" key="2">
    <source>
        <dbReference type="ARBA" id="ARBA00022448"/>
    </source>
</evidence>
<evidence type="ECO:0000313" key="12">
    <source>
        <dbReference type="EMBL" id="MEM0542675.1"/>
    </source>
</evidence>
<evidence type="ECO:0000256" key="4">
    <source>
        <dbReference type="ARBA" id="ARBA00022692"/>
    </source>
</evidence>
<evidence type="ECO:0000256" key="3">
    <source>
        <dbReference type="ARBA" id="ARBA00022452"/>
    </source>
</evidence>
<dbReference type="Pfam" id="PF14905">
    <property type="entry name" value="OMP_b-brl_3"/>
    <property type="match status" value="1"/>
</dbReference>
<dbReference type="PANTHER" id="PTHR30069:SF29">
    <property type="entry name" value="HEMOGLOBIN AND HEMOGLOBIN-HAPTOGLOBIN-BINDING PROTEIN 1-RELATED"/>
    <property type="match status" value="1"/>
</dbReference>
<evidence type="ECO:0000313" key="13">
    <source>
        <dbReference type="Proteomes" id="UP001460072"/>
    </source>
</evidence>
<dbReference type="EMBL" id="JBCGDO010000009">
    <property type="protein sequence ID" value="MEM0542675.1"/>
    <property type="molecule type" value="Genomic_DNA"/>
</dbReference>
<evidence type="ECO:0000259" key="10">
    <source>
        <dbReference type="Pfam" id="PF07715"/>
    </source>
</evidence>
<keyword evidence="6 8" id="KW-0472">Membrane</keyword>
<comment type="subcellular location">
    <subcellularLocation>
        <location evidence="1 8">Cell outer membrane</location>
        <topology evidence="1 8">Multi-pass membrane protein</topology>
    </subcellularLocation>
</comment>
<feature type="domain" description="Outer membrane protein beta-barrel" evidence="11">
    <location>
        <begin position="381"/>
        <end position="788"/>
    </location>
</feature>
<dbReference type="PANTHER" id="PTHR30069">
    <property type="entry name" value="TONB-DEPENDENT OUTER MEMBRANE RECEPTOR"/>
    <property type="match status" value="1"/>
</dbReference>
<sequence>MKNLKNLAPFILLLFSLTSFSQQRPAGPKIIVTGSIIEAVSQKPLEYATITLKNAANPKMVFGGITDNKGNFSVEIAAGTYDIIFEFISFKSSEIKQKEITSNTNLGKITLAEDVTQLNEVVVRAERTTVEIKLDKKVYNVGKDLMVKGGTVSDILDNIPSVTVDVDGTIALRGNDNVRILIDGKPSTAINVSDALRLIPADAIDRVEVITNPSARYDAEGGGGLLNIILKKGKTNGLNGTFIANTGFPDNHGITGNVNYKTNDVNFFTNQGFSNRNSPGFNNVDTEYLSPSPTSPLFISERRNNNRYSNSYNGGFGMEWFINDNTSWTNSVNYRNSEGANITDATFTNIFANNSTLIRTRDNRDTNNEESIEYNSNFLMKFKRDGHKLNVDYQSSFNRENSESIIFDSQFPNAASFNDQTQNRNLIATDYVLPFGKGMQFEAGYRGEFTVQRTNVAIFEDNVSLEDLSNIVEYREFVNALYTQFGFKKNKFSFLFGLRWEDSNIEVNLLDQNNFNDKKYNNFFPSSFVTYQINEESSTSLSYSKRIRRPRGRFLNPSSDFSSNINIFQGNPDLDPALTDAIDIGYLTKFGSKITFNTSIYGNRTNDVFNFVRKESGEFTSDGIPIILFSPVNVATEYRLGFELNTNYTPFKWWRLNYNFNFFSIETQGEFRYIDFNDNPVVQNLDNKATSWSTRLTSKITLPYKIDWQTNMNYEGRQRNAQGLRRGIFGANIALSKDVLKDKGTIAFNVSDVFNSRIRGVETFLPGAIDSFSEFQWRVRQYTLSFTYRFNKAKNERERRPRNFQEDGGDFPG</sequence>
<name>A0ABU9N7Z7_9FLAO</name>